<feature type="transmembrane region" description="Helical" evidence="1">
    <location>
        <begin position="74"/>
        <end position="103"/>
    </location>
</feature>
<organism evidence="2 3">
    <name type="scientific">Loktanella gaetbuli</name>
    <dbReference type="NCBI Taxonomy" id="2881335"/>
    <lineage>
        <taxon>Bacteria</taxon>
        <taxon>Pseudomonadati</taxon>
        <taxon>Pseudomonadota</taxon>
        <taxon>Alphaproteobacteria</taxon>
        <taxon>Rhodobacterales</taxon>
        <taxon>Roseobacteraceae</taxon>
        <taxon>Loktanella</taxon>
    </lineage>
</organism>
<feature type="transmembrane region" description="Helical" evidence="1">
    <location>
        <begin position="40"/>
        <end position="62"/>
    </location>
</feature>
<keyword evidence="3" id="KW-1185">Reference proteome</keyword>
<evidence type="ECO:0000313" key="3">
    <source>
        <dbReference type="Proteomes" id="UP001138961"/>
    </source>
</evidence>
<feature type="transmembrane region" description="Helical" evidence="1">
    <location>
        <begin position="6"/>
        <end position="28"/>
    </location>
</feature>
<dbReference type="Proteomes" id="UP001138961">
    <property type="component" value="Unassembled WGS sequence"/>
</dbReference>
<evidence type="ECO:0000313" key="2">
    <source>
        <dbReference type="EMBL" id="MCB5199907.1"/>
    </source>
</evidence>
<dbReference type="RefSeq" id="WP_226748553.1">
    <property type="nucleotide sequence ID" value="NZ_JAJATZ010000005.1"/>
</dbReference>
<accession>A0ABS8BW31</accession>
<dbReference type="Pfam" id="PF05437">
    <property type="entry name" value="AzlD"/>
    <property type="match status" value="1"/>
</dbReference>
<dbReference type="EMBL" id="JAJATZ010000005">
    <property type="protein sequence ID" value="MCB5199907.1"/>
    <property type="molecule type" value="Genomic_DNA"/>
</dbReference>
<reference evidence="2" key="1">
    <citation type="submission" date="2021-10" db="EMBL/GenBank/DDBJ databases">
        <title>Loktanella gaetbuli sp. nov., isolated from a tidal flat.</title>
        <authorList>
            <person name="Park S."/>
            <person name="Yoon J.-H."/>
        </authorList>
    </citation>
    <scope>NUCLEOTIDE SEQUENCE</scope>
    <source>
        <strain evidence="2">TSTF-M6</strain>
    </source>
</reference>
<gene>
    <name evidence="2" type="ORF">LGQ03_11725</name>
</gene>
<protein>
    <submittedName>
        <fullName evidence="2">AzlD domain-containing protein</fullName>
    </submittedName>
</protein>
<name>A0ABS8BW31_9RHOB</name>
<dbReference type="InterPro" id="IPR008407">
    <property type="entry name" value="Brnchd-chn_aa_trnsp_AzlD"/>
</dbReference>
<comment type="caution">
    <text evidence="2">The sequence shown here is derived from an EMBL/GenBank/DDBJ whole genome shotgun (WGS) entry which is preliminary data.</text>
</comment>
<keyword evidence="1" id="KW-0812">Transmembrane</keyword>
<evidence type="ECO:0000256" key="1">
    <source>
        <dbReference type="SAM" id="Phobius"/>
    </source>
</evidence>
<proteinExistence type="predicted"/>
<sequence>MTDAVIWTVILALGVGTFLIRFSFLGLIGTRPMPPLVLRLLRYTPVAVLPGLVAPLVVWPAATGGAPEPARLCAAAVALAVGLWTRSVIPAVLAGFATLYLGLWLTGAF</sequence>
<keyword evidence="1" id="KW-1133">Transmembrane helix</keyword>
<keyword evidence="1" id="KW-0472">Membrane</keyword>